<dbReference type="RefSeq" id="WP_259865734.1">
    <property type="nucleotide sequence ID" value="NZ_BAAAST010000003.1"/>
</dbReference>
<sequence length="235" mass="25118">MSGRCRVVLMTSPLLSDDVWSEARDYLALATGHEVVVPGYPPRPFTAPYTGRYCEAVAAHVDAAAVNILVCHSGAGRLAGAVVDIWPTGSAVVLVDARFPAPGRSWWDGCPSTLRQRLGPPQPGASAPAWADWWTAEQKSELFGAELSEERLERMSFPIPWDLLLEQVPASSGLEGVVGCYVQLSPAYTHEAARAAARGWTVSRVDSHHLGIVNDLGVVGAPLITALDGVRRVLG</sequence>
<dbReference type="InterPro" id="IPR029058">
    <property type="entry name" value="AB_hydrolase_fold"/>
</dbReference>
<reference evidence="1" key="2">
    <citation type="submission" date="2022-09" db="EMBL/GenBank/DDBJ databases">
        <title>Biosynthetic gene clusters of Dactylosporangioum fulvum.</title>
        <authorList>
            <person name="Caradec T."/>
        </authorList>
    </citation>
    <scope>NUCLEOTIDE SEQUENCE</scope>
    <source>
        <strain evidence="1">NRRL B-16292</strain>
    </source>
</reference>
<evidence type="ECO:0000313" key="2">
    <source>
        <dbReference type="Proteomes" id="UP001059617"/>
    </source>
</evidence>
<dbReference type="Proteomes" id="UP001059617">
    <property type="component" value="Chromosome"/>
</dbReference>
<protein>
    <recommendedName>
        <fullName evidence="3">Alpha/beta hydrolase</fullName>
    </recommendedName>
</protein>
<dbReference type="EMBL" id="CP073720">
    <property type="protein sequence ID" value="UWP86500.1"/>
    <property type="molecule type" value="Genomic_DNA"/>
</dbReference>
<reference evidence="1" key="1">
    <citation type="submission" date="2021-04" db="EMBL/GenBank/DDBJ databases">
        <authorList>
            <person name="Hartkoorn R.C."/>
            <person name="Beaudoing E."/>
            <person name="Hot D."/>
        </authorList>
    </citation>
    <scope>NUCLEOTIDE SEQUENCE</scope>
    <source>
        <strain evidence="1">NRRL B-16292</strain>
    </source>
</reference>
<dbReference type="Gene3D" id="3.40.50.1820">
    <property type="entry name" value="alpha/beta hydrolase"/>
    <property type="match status" value="1"/>
</dbReference>
<evidence type="ECO:0000313" key="1">
    <source>
        <dbReference type="EMBL" id="UWP86500.1"/>
    </source>
</evidence>
<evidence type="ECO:0008006" key="3">
    <source>
        <dbReference type="Google" id="ProtNLM"/>
    </source>
</evidence>
<gene>
    <name evidence="1" type="ORF">Dfulv_20560</name>
</gene>
<accession>A0ABY5W8X6</accession>
<organism evidence="1 2">
    <name type="scientific">Dactylosporangium fulvum</name>
    <dbReference type="NCBI Taxonomy" id="53359"/>
    <lineage>
        <taxon>Bacteria</taxon>
        <taxon>Bacillati</taxon>
        <taxon>Actinomycetota</taxon>
        <taxon>Actinomycetes</taxon>
        <taxon>Micromonosporales</taxon>
        <taxon>Micromonosporaceae</taxon>
        <taxon>Dactylosporangium</taxon>
    </lineage>
</organism>
<keyword evidence="2" id="KW-1185">Reference proteome</keyword>
<dbReference type="SUPFAM" id="SSF53474">
    <property type="entry name" value="alpha/beta-Hydrolases"/>
    <property type="match status" value="1"/>
</dbReference>
<name>A0ABY5W8X6_9ACTN</name>
<proteinExistence type="predicted"/>